<feature type="transmembrane region" description="Helical" evidence="1">
    <location>
        <begin position="245"/>
        <end position="267"/>
    </location>
</feature>
<dbReference type="Proteomes" id="UP001454489">
    <property type="component" value="Unassembled WGS sequence"/>
</dbReference>
<feature type="transmembrane region" description="Helical" evidence="1">
    <location>
        <begin position="88"/>
        <end position="106"/>
    </location>
</feature>
<comment type="caution">
    <text evidence="2">The sequence shown here is derived from an EMBL/GenBank/DDBJ whole genome shotgun (WGS) entry which is preliminary data.</text>
</comment>
<gene>
    <name evidence="2" type="ORF">WMO43_10795</name>
</gene>
<dbReference type="RefSeq" id="WP_353531175.1">
    <property type="nucleotide sequence ID" value="NZ_JBBMEX010000011.1"/>
</dbReference>
<feature type="transmembrane region" description="Helical" evidence="1">
    <location>
        <begin position="51"/>
        <end position="76"/>
    </location>
</feature>
<feature type="transmembrane region" description="Helical" evidence="1">
    <location>
        <begin position="21"/>
        <end position="39"/>
    </location>
</feature>
<evidence type="ECO:0000313" key="2">
    <source>
        <dbReference type="EMBL" id="MEQ2558348.1"/>
    </source>
</evidence>
<feature type="transmembrane region" description="Helical" evidence="1">
    <location>
        <begin position="215"/>
        <end position="239"/>
    </location>
</feature>
<evidence type="ECO:0000256" key="1">
    <source>
        <dbReference type="SAM" id="Phobius"/>
    </source>
</evidence>
<keyword evidence="1" id="KW-1133">Transmembrane helix</keyword>
<reference evidence="2 3" key="1">
    <citation type="submission" date="2024-03" db="EMBL/GenBank/DDBJ databases">
        <title>Human intestinal bacterial collection.</title>
        <authorList>
            <person name="Pauvert C."/>
            <person name="Hitch T.C.A."/>
            <person name="Clavel T."/>
        </authorList>
    </citation>
    <scope>NUCLEOTIDE SEQUENCE [LARGE SCALE GENOMIC DNA]</scope>
    <source>
        <strain evidence="2 3">CLA-AA-H185</strain>
    </source>
</reference>
<protein>
    <recommendedName>
        <fullName evidence="4">ABC transporter permease</fullName>
    </recommendedName>
</protein>
<proteinExistence type="predicted"/>
<accession>A0ABV1HF63</accession>
<organism evidence="2 3">
    <name type="scientific">Maccoyibacter intestinihominis</name>
    <dbReference type="NCBI Taxonomy" id="3133499"/>
    <lineage>
        <taxon>Bacteria</taxon>
        <taxon>Bacillati</taxon>
        <taxon>Bacillota</taxon>
        <taxon>Clostridia</taxon>
        <taxon>Lachnospirales</taxon>
        <taxon>Lachnospiraceae</taxon>
        <taxon>Maccoyibacter</taxon>
    </lineage>
</organism>
<evidence type="ECO:0000313" key="3">
    <source>
        <dbReference type="Proteomes" id="UP001454489"/>
    </source>
</evidence>
<feature type="transmembrane region" description="Helical" evidence="1">
    <location>
        <begin position="136"/>
        <end position="155"/>
    </location>
</feature>
<dbReference type="EMBL" id="JBBMEX010000011">
    <property type="protein sequence ID" value="MEQ2558348.1"/>
    <property type="molecule type" value="Genomic_DNA"/>
</dbReference>
<feature type="transmembrane region" description="Helical" evidence="1">
    <location>
        <begin position="112"/>
        <end position="129"/>
    </location>
</feature>
<keyword evidence="3" id="KW-1185">Reference proteome</keyword>
<feature type="transmembrane region" description="Helical" evidence="1">
    <location>
        <begin position="191"/>
        <end position="208"/>
    </location>
</feature>
<evidence type="ECO:0008006" key="4">
    <source>
        <dbReference type="Google" id="ProtNLM"/>
    </source>
</evidence>
<sequence length="336" mass="38117">MTKWIELREKIRKIYGKHNRLILAVVKFILALFLFLLINHYVGYMEKLHHVYIAVALALICAMLPVNMTVLLAAVFTVVHLYALSMEVAVTALLIFLLMFFLYFRFSPKNGYEVVLMPITFVCRIPYAVPVANGLIGEPSSMISVIFGTILYYFLNGIHNNASLLKGVQGGESADNKFVVSLNQVLANKEMYLVILAFCLAVIVVYNIRRRAVEYAWSIAIGAGILTEFIVLCVGYLVLGISGRILWLVFGSILSTGIGFLIEFLCFNLDYSRTEKVQFEDDEYYYYVKAVPKVNLSSKEKQIKKISGKKNVKRSGERITKKQLAKELDIQEDMLD</sequence>
<keyword evidence="1" id="KW-0472">Membrane</keyword>
<name>A0ABV1HF63_9FIRM</name>
<keyword evidence="1" id="KW-0812">Transmembrane</keyword>